<dbReference type="InterPro" id="IPR011990">
    <property type="entry name" value="TPR-like_helical_dom_sf"/>
</dbReference>
<dbReference type="AlphaFoldDB" id="A0A1H3SR34"/>
<feature type="domain" description="HTH luxR-type" evidence="5">
    <location>
        <begin position="460"/>
        <end position="525"/>
    </location>
</feature>
<evidence type="ECO:0000256" key="2">
    <source>
        <dbReference type="ARBA" id="ARBA00023125"/>
    </source>
</evidence>
<dbReference type="PANTHER" id="PTHR44688">
    <property type="entry name" value="DNA-BINDING TRANSCRIPTIONAL ACTIVATOR DEVR_DOSR"/>
    <property type="match status" value="1"/>
</dbReference>
<reference evidence="6 7" key="1">
    <citation type="submission" date="2016-10" db="EMBL/GenBank/DDBJ databases">
        <authorList>
            <person name="de Groot N.N."/>
        </authorList>
    </citation>
    <scope>NUCLEOTIDE SEQUENCE [LARGE SCALE GENOMIC DNA]</scope>
    <source>
        <strain evidence="6 7">CGMCC 4.3491</strain>
    </source>
</reference>
<dbReference type="SUPFAM" id="SSF46894">
    <property type="entry name" value="C-terminal effector domain of the bipartite response regulators"/>
    <property type="match status" value="1"/>
</dbReference>
<evidence type="ECO:0000256" key="4">
    <source>
        <dbReference type="SAM" id="MobiDB-lite"/>
    </source>
</evidence>
<evidence type="ECO:0000313" key="6">
    <source>
        <dbReference type="EMBL" id="SDZ39579.1"/>
    </source>
</evidence>
<dbReference type="PRINTS" id="PR00038">
    <property type="entry name" value="HTHLUXR"/>
</dbReference>
<organism evidence="6 7">
    <name type="scientific">Herbiconiux ginsengi</name>
    <dbReference type="NCBI Taxonomy" id="381665"/>
    <lineage>
        <taxon>Bacteria</taxon>
        <taxon>Bacillati</taxon>
        <taxon>Actinomycetota</taxon>
        <taxon>Actinomycetes</taxon>
        <taxon>Micrococcales</taxon>
        <taxon>Microbacteriaceae</taxon>
        <taxon>Herbiconiux</taxon>
    </lineage>
</organism>
<proteinExistence type="predicted"/>
<protein>
    <submittedName>
        <fullName evidence="6">Regulatory protein, luxR family</fullName>
    </submittedName>
</protein>
<dbReference type="GO" id="GO:0006355">
    <property type="term" value="P:regulation of DNA-templated transcription"/>
    <property type="evidence" value="ECO:0007669"/>
    <property type="project" value="InterPro"/>
</dbReference>
<dbReference type="EMBL" id="FNPZ01000004">
    <property type="protein sequence ID" value="SDZ39579.1"/>
    <property type="molecule type" value="Genomic_DNA"/>
</dbReference>
<dbReference type="SMART" id="SM00421">
    <property type="entry name" value="HTH_LUXR"/>
    <property type="match status" value="1"/>
</dbReference>
<keyword evidence="1" id="KW-0805">Transcription regulation</keyword>
<dbReference type="Pfam" id="PF00196">
    <property type="entry name" value="GerE"/>
    <property type="match status" value="1"/>
</dbReference>
<evidence type="ECO:0000256" key="1">
    <source>
        <dbReference type="ARBA" id="ARBA00023015"/>
    </source>
</evidence>
<evidence type="ECO:0000256" key="3">
    <source>
        <dbReference type="ARBA" id="ARBA00023163"/>
    </source>
</evidence>
<keyword evidence="3" id="KW-0804">Transcription</keyword>
<dbReference type="PROSITE" id="PS00622">
    <property type="entry name" value="HTH_LUXR_1"/>
    <property type="match status" value="1"/>
</dbReference>
<evidence type="ECO:0000313" key="7">
    <source>
        <dbReference type="Proteomes" id="UP000198891"/>
    </source>
</evidence>
<dbReference type="InterPro" id="IPR016032">
    <property type="entry name" value="Sig_transdc_resp-reg_C-effctor"/>
</dbReference>
<evidence type="ECO:0000259" key="5">
    <source>
        <dbReference type="PROSITE" id="PS50043"/>
    </source>
</evidence>
<dbReference type="CDD" id="cd06170">
    <property type="entry name" value="LuxR_C_like"/>
    <property type="match status" value="1"/>
</dbReference>
<dbReference type="GO" id="GO:0003677">
    <property type="term" value="F:DNA binding"/>
    <property type="evidence" value="ECO:0007669"/>
    <property type="project" value="UniProtKB-KW"/>
</dbReference>
<dbReference type="PROSITE" id="PS50043">
    <property type="entry name" value="HTH_LUXR_2"/>
    <property type="match status" value="1"/>
</dbReference>
<dbReference type="PANTHER" id="PTHR44688:SF16">
    <property type="entry name" value="DNA-BINDING TRANSCRIPTIONAL ACTIVATOR DEVR_DOSR"/>
    <property type="match status" value="1"/>
</dbReference>
<sequence length="555" mass="60534">MTADSARSWPRHGRGSSPLETLTHAVLGEDWQAVLVLLGANWPHYMNRHPAELLDALSALPAAVLAENPRLKVAREYVARTLSAQGRPLVFREAVSSDMLRTPLDRCAELTAQSVALRAAGRFTDAVAMVDTAKEVLAGLRHQELQDVARALPELRYQWGLTRELAGQYHAALTEYTSSFDYATATEHTRMQAMSAASASWIHVLAGRTRAARQWLDRIPPSTPDDWWRHRTPAPAQFTRAILAIDALQPETAEHLIDQVDIRQSAEHWAPYQFVRGVVAVYRGGARTQLAELEAFIAEIPEQQAATGGNAALLGLTRHTLFTVLGQSANAHNALHDDRLTPAGSLLTQLAAVIEARWLAHNHQFAAARKFVVPLIGAATAYPRVLVPALFIAGMAYRADGDTTTGNEYIIDALNLAPAYGLFGSITTNMRNVIDDMIAEGALDPAAADPIRHAPASGVTGSPFVALTPREHETVTHAAAGATVTQIADAMFISPNTVKTLLKNVYRKLGVHTRTELTTLAHAHGYPPFTRPVPKNETGTTREPLQNRLRPSRHQ</sequence>
<dbReference type="Gene3D" id="1.10.10.10">
    <property type="entry name" value="Winged helix-like DNA-binding domain superfamily/Winged helix DNA-binding domain"/>
    <property type="match status" value="1"/>
</dbReference>
<feature type="region of interest" description="Disordered" evidence="4">
    <location>
        <begin position="523"/>
        <end position="555"/>
    </location>
</feature>
<dbReference type="STRING" id="381665.SAMN05216554_3532"/>
<dbReference type="InterPro" id="IPR000792">
    <property type="entry name" value="Tscrpt_reg_LuxR_C"/>
</dbReference>
<gene>
    <name evidence="6" type="ORF">SAMN05216554_3532</name>
</gene>
<dbReference type="InterPro" id="IPR036388">
    <property type="entry name" value="WH-like_DNA-bd_sf"/>
</dbReference>
<keyword evidence="7" id="KW-1185">Reference proteome</keyword>
<name>A0A1H3SR34_9MICO</name>
<accession>A0A1H3SR34</accession>
<dbReference type="Proteomes" id="UP000198891">
    <property type="component" value="Unassembled WGS sequence"/>
</dbReference>
<keyword evidence="2" id="KW-0238">DNA-binding</keyword>
<dbReference type="SUPFAM" id="SSF48452">
    <property type="entry name" value="TPR-like"/>
    <property type="match status" value="1"/>
</dbReference>